<dbReference type="GO" id="GO:0044774">
    <property type="term" value="P:mitotic DNA integrity checkpoint signaling"/>
    <property type="evidence" value="ECO:0007669"/>
    <property type="project" value="TreeGrafter"/>
</dbReference>
<dbReference type="AlphaFoldDB" id="A0A914ENW3"/>
<dbReference type="GO" id="GO:0000014">
    <property type="term" value="F:single-stranded DNA endodeoxyribonuclease activity"/>
    <property type="evidence" value="ECO:0007669"/>
    <property type="project" value="TreeGrafter"/>
</dbReference>
<dbReference type="GO" id="GO:0000729">
    <property type="term" value="P:DNA double-strand break processing"/>
    <property type="evidence" value="ECO:0007669"/>
    <property type="project" value="TreeGrafter"/>
</dbReference>
<dbReference type="PANTHER" id="PTHR46060:SF2">
    <property type="entry name" value="HISTONE-LYSINE N-METHYLTRANSFERASE SETMAR"/>
    <property type="match status" value="1"/>
</dbReference>
<evidence type="ECO:0000259" key="1">
    <source>
        <dbReference type="Pfam" id="PF17906"/>
    </source>
</evidence>
<name>A0A914ENW3_9BILA</name>
<dbReference type="Gene3D" id="1.10.10.1450">
    <property type="match status" value="1"/>
</dbReference>
<evidence type="ECO:0000313" key="3">
    <source>
        <dbReference type="WBParaSite" id="ACRNAN_scaffold9861.g27033.t1"/>
    </source>
</evidence>
<organism evidence="2 3">
    <name type="scientific">Acrobeloides nanus</name>
    <dbReference type="NCBI Taxonomy" id="290746"/>
    <lineage>
        <taxon>Eukaryota</taxon>
        <taxon>Metazoa</taxon>
        <taxon>Ecdysozoa</taxon>
        <taxon>Nematoda</taxon>
        <taxon>Chromadorea</taxon>
        <taxon>Rhabditida</taxon>
        <taxon>Tylenchina</taxon>
        <taxon>Cephalobomorpha</taxon>
        <taxon>Cephaloboidea</taxon>
        <taxon>Cephalobidae</taxon>
        <taxon>Acrobeloides</taxon>
    </lineage>
</organism>
<dbReference type="GO" id="GO:0015074">
    <property type="term" value="P:DNA integration"/>
    <property type="evidence" value="ECO:0007669"/>
    <property type="project" value="TreeGrafter"/>
</dbReference>
<dbReference type="Proteomes" id="UP000887540">
    <property type="component" value="Unplaced"/>
</dbReference>
<dbReference type="GO" id="GO:0044547">
    <property type="term" value="F:DNA topoisomerase binding"/>
    <property type="evidence" value="ECO:0007669"/>
    <property type="project" value="TreeGrafter"/>
</dbReference>
<dbReference type="GO" id="GO:0005634">
    <property type="term" value="C:nucleus"/>
    <property type="evidence" value="ECO:0007669"/>
    <property type="project" value="TreeGrafter"/>
</dbReference>
<feature type="domain" description="Mos1 transposase HTH" evidence="1">
    <location>
        <begin position="6"/>
        <end position="55"/>
    </location>
</feature>
<dbReference type="InterPro" id="IPR041426">
    <property type="entry name" value="Mos1_HTH"/>
</dbReference>
<dbReference type="GO" id="GO:0031297">
    <property type="term" value="P:replication fork processing"/>
    <property type="evidence" value="ECO:0007669"/>
    <property type="project" value="TreeGrafter"/>
</dbReference>
<dbReference type="GO" id="GO:0035861">
    <property type="term" value="C:site of double-strand break"/>
    <property type="evidence" value="ECO:0007669"/>
    <property type="project" value="TreeGrafter"/>
</dbReference>
<proteinExistence type="predicted"/>
<dbReference type="WBParaSite" id="ACRNAN_scaffold9861.g27033.t1">
    <property type="protein sequence ID" value="ACRNAN_scaffold9861.g27033.t1"/>
    <property type="gene ID" value="ACRNAN_scaffold9861.g27033"/>
</dbReference>
<dbReference type="Pfam" id="PF17906">
    <property type="entry name" value="HTH_48"/>
    <property type="match status" value="1"/>
</dbReference>
<dbReference type="GO" id="GO:0046975">
    <property type="term" value="F:histone H3K36 methyltransferase activity"/>
    <property type="evidence" value="ECO:0007669"/>
    <property type="project" value="TreeGrafter"/>
</dbReference>
<keyword evidence="2" id="KW-1185">Reference proteome</keyword>
<sequence>MRTHNHIHLRHIMLYHFEKGHTAAEAFRDLNDLFGEGTVDRKPVYEWFDRFKSGDTSLEDKSGRGRPSDFDEQALLAAVEEDESLTTRILAEQFNVDHSTKGTFSPVESTVFRPNGKQYAKLMVNMLQNNLSYFYCLNYELFRN</sequence>
<evidence type="ECO:0000313" key="2">
    <source>
        <dbReference type="Proteomes" id="UP000887540"/>
    </source>
</evidence>
<protein>
    <submittedName>
        <fullName evidence="3">Mos1 transposase HTH domain-containing protein</fullName>
    </submittedName>
</protein>
<dbReference type="GO" id="GO:0006303">
    <property type="term" value="P:double-strand break repair via nonhomologous end joining"/>
    <property type="evidence" value="ECO:0007669"/>
    <property type="project" value="TreeGrafter"/>
</dbReference>
<reference evidence="3" key="1">
    <citation type="submission" date="2022-11" db="UniProtKB">
        <authorList>
            <consortium name="WormBaseParasite"/>
        </authorList>
    </citation>
    <scope>IDENTIFICATION</scope>
</reference>
<dbReference type="InterPro" id="IPR052709">
    <property type="entry name" value="Transposase-MT_Hybrid"/>
</dbReference>
<dbReference type="GO" id="GO:0003690">
    <property type="term" value="F:double-stranded DNA binding"/>
    <property type="evidence" value="ECO:0007669"/>
    <property type="project" value="TreeGrafter"/>
</dbReference>
<accession>A0A914ENW3</accession>
<dbReference type="GO" id="GO:0000793">
    <property type="term" value="C:condensed chromosome"/>
    <property type="evidence" value="ECO:0007669"/>
    <property type="project" value="TreeGrafter"/>
</dbReference>
<dbReference type="PANTHER" id="PTHR46060">
    <property type="entry name" value="MARINER MOS1 TRANSPOSASE-LIKE PROTEIN"/>
    <property type="match status" value="1"/>
</dbReference>
<dbReference type="GO" id="GO:0003697">
    <property type="term" value="F:single-stranded DNA binding"/>
    <property type="evidence" value="ECO:0007669"/>
    <property type="project" value="TreeGrafter"/>
</dbReference>
<dbReference type="GO" id="GO:0042800">
    <property type="term" value="F:histone H3K4 methyltransferase activity"/>
    <property type="evidence" value="ECO:0007669"/>
    <property type="project" value="TreeGrafter"/>
</dbReference>